<proteinExistence type="predicted"/>
<organism evidence="2 3">
    <name type="scientific">Microbacterium oryzae</name>
    <dbReference type="NCBI Taxonomy" id="743009"/>
    <lineage>
        <taxon>Bacteria</taxon>
        <taxon>Bacillati</taxon>
        <taxon>Actinomycetota</taxon>
        <taxon>Actinomycetes</taxon>
        <taxon>Micrococcales</taxon>
        <taxon>Microbacteriaceae</taxon>
        <taxon>Microbacterium</taxon>
    </lineage>
</organism>
<evidence type="ECO:0000313" key="2">
    <source>
        <dbReference type="EMBL" id="QGU28481.1"/>
    </source>
</evidence>
<feature type="domain" description="Elongation factor G-binding protein C-terminal treble-clef zinc-finger" evidence="1">
    <location>
        <begin position="9"/>
        <end position="158"/>
    </location>
</feature>
<protein>
    <submittedName>
        <fullName evidence="2">FBP domain-containing protein</fullName>
    </submittedName>
</protein>
<dbReference type="RefSeq" id="WP_156243025.1">
    <property type="nucleotide sequence ID" value="NZ_BAAAZL010000003.1"/>
</dbReference>
<evidence type="ECO:0000313" key="3">
    <source>
        <dbReference type="Proteomes" id="UP000422989"/>
    </source>
</evidence>
<dbReference type="Pfam" id="PF16571">
    <property type="entry name" value="FBP_C"/>
    <property type="match status" value="1"/>
</dbReference>
<dbReference type="AlphaFoldDB" id="A0A6I6EA40"/>
<dbReference type="EMBL" id="CP032550">
    <property type="protein sequence ID" value="QGU28481.1"/>
    <property type="molecule type" value="Genomic_DNA"/>
</dbReference>
<evidence type="ECO:0000259" key="1">
    <source>
        <dbReference type="Pfam" id="PF16571"/>
    </source>
</evidence>
<sequence length="163" mass="18046">MRPLTQEDVLGSFVNADDRELKLVELPHDFMLTEWDHLDFLAWRDPNTRSRGYIVAEIDGEPTGVVLRAASTTSSARHGICNICRTMQPGNQVTMFTARKAGPAGEKGDSVGTYICADLSCHENVRLALPLAPNEYRASVDRKIDGTAKRSRAFVERVLEEAA</sequence>
<dbReference type="OrthoDB" id="4171838at2"/>
<keyword evidence="3" id="KW-1185">Reference proteome</keyword>
<dbReference type="KEGG" id="moj:D7D94_12970"/>
<accession>A0A6I6EA40</accession>
<name>A0A6I6EA40_9MICO</name>
<dbReference type="Proteomes" id="UP000422989">
    <property type="component" value="Chromosome"/>
</dbReference>
<dbReference type="InterPro" id="IPR032330">
    <property type="entry name" value="EF-G-binding_C"/>
</dbReference>
<gene>
    <name evidence="2" type="ORF">D7D94_12970</name>
</gene>
<reference evidence="2 3" key="1">
    <citation type="submission" date="2018-09" db="EMBL/GenBank/DDBJ databases">
        <title>Whole genome sequencing of Microbacterium oryzae strain MB-10T.</title>
        <authorList>
            <person name="Das S.K."/>
        </authorList>
    </citation>
    <scope>NUCLEOTIDE SEQUENCE [LARGE SCALE GENOMIC DNA]</scope>
    <source>
        <strain evidence="2 3">MB-10</strain>
    </source>
</reference>